<dbReference type="EC" id="2.7.13.3" evidence="2"/>
<organism evidence="9 10">
    <name type="scientific">Staphylococcus marylandisciuri</name>
    <dbReference type="NCBI Taxonomy" id="2981529"/>
    <lineage>
        <taxon>Bacteria</taxon>
        <taxon>Bacillati</taxon>
        <taxon>Bacillota</taxon>
        <taxon>Bacilli</taxon>
        <taxon>Bacillales</taxon>
        <taxon>Staphylococcaceae</taxon>
        <taxon>Staphylococcus</taxon>
    </lineage>
</organism>
<dbReference type="PANTHER" id="PTHR24421">
    <property type="entry name" value="NITRATE/NITRITE SENSOR PROTEIN NARX-RELATED"/>
    <property type="match status" value="1"/>
</dbReference>
<dbReference type="InterPro" id="IPR003594">
    <property type="entry name" value="HATPase_dom"/>
</dbReference>
<dbReference type="Gene3D" id="1.20.5.1930">
    <property type="match status" value="1"/>
</dbReference>
<feature type="transmembrane region" description="Helical" evidence="6">
    <location>
        <begin position="131"/>
        <end position="148"/>
    </location>
</feature>
<evidence type="ECO:0000259" key="8">
    <source>
        <dbReference type="Pfam" id="PF07730"/>
    </source>
</evidence>
<reference evidence="9 10" key="1">
    <citation type="journal article" date="2023" name="Int. J. Syst. Evol. Microbiol.">
        <title>Streptococcus sciuri sp. nov., Staphylococcus marylandisciuri sp. nov. and Staphylococcus americanisciuri sp. nov., isolated from faeces of eastern grey squirrel (Sciurus carolinensis).</title>
        <authorList>
            <person name="Volokhov D.V."/>
            <person name="Zagorodnyaya T.A."/>
            <person name="Furtak V.A."/>
            <person name="Nattanmai G."/>
            <person name="Randall L."/>
            <person name="Jose S."/>
            <person name="Gao Y."/>
            <person name="Eisenberg T."/>
            <person name="Delmonte P."/>
            <person name="Blom J."/>
            <person name="Mitchell K.K."/>
        </authorList>
    </citation>
    <scope>NUCLEOTIDE SEQUENCE [LARGE SCALE GENOMIC DNA]</scope>
    <source>
        <strain evidence="9 10">SQ8-PEA</strain>
    </source>
</reference>
<keyword evidence="6" id="KW-0812">Transmembrane</keyword>
<dbReference type="PANTHER" id="PTHR24421:SF63">
    <property type="entry name" value="SENSOR HISTIDINE KINASE DESK"/>
    <property type="match status" value="1"/>
</dbReference>
<evidence type="ECO:0000259" key="7">
    <source>
        <dbReference type="Pfam" id="PF02518"/>
    </source>
</evidence>
<dbReference type="Gene3D" id="3.30.565.10">
    <property type="entry name" value="Histidine kinase-like ATPase, C-terminal domain"/>
    <property type="match status" value="1"/>
</dbReference>
<keyword evidence="4 9" id="KW-0418">Kinase</keyword>
<dbReference type="GO" id="GO:0016301">
    <property type="term" value="F:kinase activity"/>
    <property type="evidence" value="ECO:0007669"/>
    <property type="project" value="UniProtKB-KW"/>
</dbReference>
<feature type="domain" description="Histidine kinase/HSP90-like ATPase" evidence="7">
    <location>
        <begin position="276"/>
        <end position="352"/>
    </location>
</feature>
<dbReference type="Pfam" id="PF02518">
    <property type="entry name" value="HATPase_c"/>
    <property type="match status" value="1"/>
</dbReference>
<evidence type="ECO:0000256" key="5">
    <source>
        <dbReference type="ARBA" id="ARBA00023012"/>
    </source>
</evidence>
<evidence type="ECO:0000256" key="1">
    <source>
        <dbReference type="ARBA" id="ARBA00000085"/>
    </source>
</evidence>
<dbReference type="InterPro" id="IPR050482">
    <property type="entry name" value="Sensor_HK_TwoCompSys"/>
</dbReference>
<feature type="domain" description="Signal transduction histidine kinase subgroup 3 dimerisation and phosphoacceptor" evidence="8">
    <location>
        <begin position="175"/>
        <end position="238"/>
    </location>
</feature>
<proteinExistence type="predicted"/>
<protein>
    <recommendedName>
        <fullName evidence="2">histidine kinase</fullName>
        <ecNumber evidence="2">2.7.13.3</ecNumber>
    </recommendedName>
</protein>
<accession>A0ABT2QPZ2</accession>
<evidence type="ECO:0000256" key="6">
    <source>
        <dbReference type="SAM" id="Phobius"/>
    </source>
</evidence>
<dbReference type="InterPro" id="IPR036890">
    <property type="entry name" value="HATPase_C_sf"/>
</dbReference>
<feature type="transmembrane region" description="Helical" evidence="6">
    <location>
        <begin position="32"/>
        <end position="52"/>
    </location>
</feature>
<keyword evidence="10" id="KW-1185">Reference proteome</keyword>
<feature type="transmembrane region" description="Helical" evidence="6">
    <location>
        <begin position="7"/>
        <end position="26"/>
    </location>
</feature>
<evidence type="ECO:0000313" key="10">
    <source>
        <dbReference type="Proteomes" id="UP001209553"/>
    </source>
</evidence>
<evidence type="ECO:0000256" key="2">
    <source>
        <dbReference type="ARBA" id="ARBA00012438"/>
    </source>
</evidence>
<dbReference type="CDD" id="cd16917">
    <property type="entry name" value="HATPase_UhpB-NarQ-NarX-like"/>
    <property type="match status" value="1"/>
</dbReference>
<gene>
    <name evidence="9" type="ORF">N9R04_04770</name>
</gene>
<name>A0ABT2QPZ2_9STAP</name>
<dbReference type="SUPFAM" id="SSF55874">
    <property type="entry name" value="ATPase domain of HSP90 chaperone/DNA topoisomerase II/histidine kinase"/>
    <property type="match status" value="1"/>
</dbReference>
<comment type="caution">
    <text evidence="9">The sequence shown here is derived from an EMBL/GenBank/DDBJ whole genome shotgun (WGS) entry which is preliminary data.</text>
</comment>
<keyword evidence="6" id="KW-0472">Membrane</keyword>
<dbReference type="Proteomes" id="UP001209553">
    <property type="component" value="Unassembled WGS sequence"/>
</dbReference>
<dbReference type="EMBL" id="JAOPKZ010000006">
    <property type="protein sequence ID" value="MCU5746033.1"/>
    <property type="molecule type" value="Genomic_DNA"/>
</dbReference>
<keyword evidence="6" id="KW-1133">Transmembrane helix</keyword>
<keyword evidence="3" id="KW-0808">Transferase</keyword>
<feature type="transmembrane region" description="Helical" evidence="6">
    <location>
        <begin position="83"/>
        <end position="100"/>
    </location>
</feature>
<comment type="catalytic activity">
    <reaction evidence="1">
        <text>ATP + protein L-histidine = ADP + protein N-phospho-L-histidine.</text>
        <dbReference type="EC" id="2.7.13.3"/>
    </reaction>
</comment>
<keyword evidence="5" id="KW-0902">Two-component regulatory system</keyword>
<evidence type="ECO:0000256" key="4">
    <source>
        <dbReference type="ARBA" id="ARBA00022777"/>
    </source>
</evidence>
<evidence type="ECO:0000313" key="9">
    <source>
        <dbReference type="EMBL" id="MCU5746033.1"/>
    </source>
</evidence>
<evidence type="ECO:0000256" key="3">
    <source>
        <dbReference type="ARBA" id="ARBA00022679"/>
    </source>
</evidence>
<dbReference type="Pfam" id="PF07730">
    <property type="entry name" value="HisKA_3"/>
    <property type="match status" value="1"/>
</dbReference>
<dbReference type="InterPro" id="IPR011712">
    <property type="entry name" value="Sig_transdc_His_kin_sub3_dim/P"/>
</dbReference>
<feature type="transmembrane region" description="Helical" evidence="6">
    <location>
        <begin position="59"/>
        <end position="77"/>
    </location>
</feature>
<sequence length="361" mass="41629">MKKIDLNLTHLSSLLYIIMLIFGLFLNTKGPLWLNVMCVVLYFIIYTTMIIFNPMLSRSALYCCFVIYCLFIIYFVFSMTPEVSLFFFYSAFFIPFIIKAHYISKETITLIIAMIVSEIITFENYSLPQLMVLSLFYIIILLILFGNFKLVREREMKEELEAKNEHINVLITEQERNRISQDLHDTLGHVFSSLSLKSELAMKLIDIDPDKAKEEIQTVNQLSKDALNKVRSIINDLKIQSFEDEVKNIETLLTNIELKFDFINRESARTLNPTKQAILSMILREAVNNVIKHSQATNLECSLQEGHDNVCLTIHDNGRGLEQGVHLTSLEERVSVLNGTLEKYNQHGLKLIVTIPRGGKM</sequence>